<name>A0A1T4Z572_9BACT</name>
<proteinExistence type="predicted"/>
<keyword evidence="3" id="KW-1185">Reference proteome</keyword>
<evidence type="ECO:0000313" key="2">
    <source>
        <dbReference type="EMBL" id="SKB08685.1"/>
    </source>
</evidence>
<dbReference type="EMBL" id="FUYE01000029">
    <property type="protein sequence ID" value="SKB08685.1"/>
    <property type="molecule type" value="Genomic_DNA"/>
</dbReference>
<accession>A0A1T4Z572</accession>
<sequence length="100" mass="10641">MGSAPKPEGPSPTQIKLEKAQLNLVNQQLADMERARLLPTPEAPKALPGLNPGVTQSSQDQEQAAMQARRQSLRRTAPARSTIFAGETSPKIGGNKTLLG</sequence>
<evidence type="ECO:0000313" key="3">
    <source>
        <dbReference type="Proteomes" id="UP000190774"/>
    </source>
</evidence>
<dbReference type="OrthoDB" id="9803986at2"/>
<protein>
    <submittedName>
        <fullName evidence="2">Uncharacterized protein</fullName>
    </submittedName>
</protein>
<dbReference type="STRING" id="48467.SAMN02745166_04993"/>
<dbReference type="RefSeq" id="WP_078816103.1">
    <property type="nucleotide sequence ID" value="NZ_FUYE01000029.1"/>
</dbReference>
<gene>
    <name evidence="2" type="ORF">SAMN02745166_04993</name>
</gene>
<reference evidence="3" key="1">
    <citation type="submission" date="2017-02" db="EMBL/GenBank/DDBJ databases">
        <authorList>
            <person name="Varghese N."/>
            <person name="Submissions S."/>
        </authorList>
    </citation>
    <scope>NUCLEOTIDE SEQUENCE [LARGE SCALE GENOMIC DNA]</scope>
    <source>
        <strain evidence="3">ATCC 700200</strain>
    </source>
</reference>
<dbReference type="Proteomes" id="UP000190774">
    <property type="component" value="Unassembled WGS sequence"/>
</dbReference>
<feature type="region of interest" description="Disordered" evidence="1">
    <location>
        <begin position="39"/>
        <end position="100"/>
    </location>
</feature>
<evidence type="ECO:0000256" key="1">
    <source>
        <dbReference type="SAM" id="MobiDB-lite"/>
    </source>
</evidence>
<dbReference type="AlphaFoldDB" id="A0A1T4Z572"/>
<feature type="compositionally biased region" description="Polar residues" evidence="1">
    <location>
        <begin position="53"/>
        <end position="64"/>
    </location>
</feature>
<organism evidence="2 3">
    <name type="scientific">Prosthecobacter debontii</name>
    <dbReference type="NCBI Taxonomy" id="48467"/>
    <lineage>
        <taxon>Bacteria</taxon>
        <taxon>Pseudomonadati</taxon>
        <taxon>Verrucomicrobiota</taxon>
        <taxon>Verrucomicrobiia</taxon>
        <taxon>Verrucomicrobiales</taxon>
        <taxon>Verrucomicrobiaceae</taxon>
        <taxon>Prosthecobacter</taxon>
    </lineage>
</organism>